<accession>A0A9P4N822</accession>
<feature type="compositionally biased region" description="Basic and acidic residues" evidence="1">
    <location>
        <begin position="212"/>
        <end position="221"/>
    </location>
</feature>
<feature type="region of interest" description="Disordered" evidence="1">
    <location>
        <begin position="145"/>
        <end position="224"/>
    </location>
</feature>
<comment type="caution">
    <text evidence="2">The sequence shown here is derived from an EMBL/GenBank/DDBJ whole genome shotgun (WGS) entry which is preliminary data.</text>
</comment>
<organism evidence="2 3">
    <name type="scientific">Lojkania enalia</name>
    <dbReference type="NCBI Taxonomy" id="147567"/>
    <lineage>
        <taxon>Eukaryota</taxon>
        <taxon>Fungi</taxon>
        <taxon>Dikarya</taxon>
        <taxon>Ascomycota</taxon>
        <taxon>Pezizomycotina</taxon>
        <taxon>Dothideomycetes</taxon>
        <taxon>Pleosporomycetidae</taxon>
        <taxon>Pleosporales</taxon>
        <taxon>Pleosporales incertae sedis</taxon>
        <taxon>Lojkania</taxon>
    </lineage>
</organism>
<protein>
    <submittedName>
        <fullName evidence="2">Uncharacterized protein</fullName>
    </submittedName>
</protein>
<feature type="compositionally biased region" description="Polar residues" evidence="1">
    <location>
        <begin position="185"/>
        <end position="201"/>
    </location>
</feature>
<gene>
    <name evidence="2" type="ORF">CC78DRAFT_613653</name>
</gene>
<dbReference type="AlphaFoldDB" id="A0A9P4N822"/>
<proteinExistence type="predicted"/>
<sequence length="332" mass="36891">MPSGVIEHVEALGLRTFGKEVEDPRIIVKRPVFTNKAVLQLYKTEIPSLFGRLLRDEGASLDREDPSLFNSELDKLLVEFGPQIWPQPGRGDRSHLRKPAKGTLYPSNLVYPRDQAILKKHLRNMILSKQARPDVDVDGLINKKGERHISRSSKPAPATPQNKPSGKGCSGKAPKLTSDRVRGTGSPSASHEYISSNSPTSVIGARTRGKQVQRDAPENSDRNPGYFQMELRLYRASSLASGHISPRGSLLLTDDYTSDECFSAISDEIQSDCSWIIFQLPEDMSENATIRVERGTRGSEAMFQRVLNIFRESPLYQGAPRACEVECGLDLM</sequence>
<evidence type="ECO:0000313" key="2">
    <source>
        <dbReference type="EMBL" id="KAF2267959.1"/>
    </source>
</evidence>
<name>A0A9P4N822_9PLEO</name>
<keyword evidence="3" id="KW-1185">Reference proteome</keyword>
<reference evidence="3" key="1">
    <citation type="journal article" date="2020" name="Stud. Mycol.">
        <title>101 Dothideomycetes genomes: A test case for predicting lifestyles and emergence of pathogens.</title>
        <authorList>
            <person name="Haridas S."/>
            <person name="Albert R."/>
            <person name="Binder M."/>
            <person name="Bloem J."/>
            <person name="LaButti K."/>
            <person name="Salamov A."/>
            <person name="Andreopoulos B."/>
            <person name="Baker S."/>
            <person name="Barry K."/>
            <person name="Bills G."/>
            <person name="Bluhm B."/>
            <person name="Cannon C."/>
            <person name="Castanera R."/>
            <person name="Culley D."/>
            <person name="Daum C."/>
            <person name="Ezra D."/>
            <person name="Gonzalez J."/>
            <person name="Henrissat B."/>
            <person name="Kuo A."/>
            <person name="Liang C."/>
            <person name="Lipzen A."/>
            <person name="Lutzoni F."/>
            <person name="Magnuson J."/>
            <person name="Mondo S."/>
            <person name="Nolan M."/>
            <person name="Ohm R."/>
            <person name="Pangilinan J."/>
            <person name="Park H.-J."/>
            <person name="Ramirez L."/>
            <person name="Alfaro M."/>
            <person name="Sun H."/>
            <person name="Tritt A."/>
            <person name="Yoshinaga Y."/>
            <person name="Zwiers L.-H."/>
            <person name="Turgeon B."/>
            <person name="Goodwin S."/>
            <person name="Spatafora J."/>
            <person name="Crous P."/>
            <person name="Grigoriev I."/>
        </authorList>
    </citation>
    <scope>NUCLEOTIDE SEQUENCE [LARGE SCALE GENOMIC DNA]</scope>
    <source>
        <strain evidence="3">CBS 304.66</strain>
    </source>
</reference>
<evidence type="ECO:0000313" key="3">
    <source>
        <dbReference type="Proteomes" id="UP000800093"/>
    </source>
</evidence>
<dbReference type="Proteomes" id="UP000800093">
    <property type="component" value="Unassembled WGS sequence"/>
</dbReference>
<evidence type="ECO:0000256" key="1">
    <source>
        <dbReference type="SAM" id="MobiDB-lite"/>
    </source>
</evidence>
<dbReference type="EMBL" id="ML986588">
    <property type="protein sequence ID" value="KAF2267959.1"/>
    <property type="molecule type" value="Genomic_DNA"/>
</dbReference>
<dbReference type="OrthoDB" id="3746122at2759"/>